<accession>A0A284RX08</accession>
<reference evidence="2" key="1">
    <citation type="journal article" date="2017" name="Nat. Ecol. Evol.">
        <title>Genome expansion and lineage-specific genetic innovations in the forest pathogenic fungi Armillaria.</title>
        <authorList>
            <person name="Sipos G."/>
            <person name="Prasanna A.N."/>
            <person name="Walter M.C."/>
            <person name="O'Connor E."/>
            <person name="Balint B."/>
            <person name="Krizsan K."/>
            <person name="Kiss B."/>
            <person name="Hess J."/>
            <person name="Varga T."/>
            <person name="Slot J."/>
            <person name="Riley R."/>
            <person name="Boka B."/>
            <person name="Rigling D."/>
            <person name="Barry K."/>
            <person name="Lee J."/>
            <person name="Mihaltcheva S."/>
            <person name="LaButti K."/>
            <person name="Lipzen A."/>
            <person name="Waldron R."/>
            <person name="Moloney N.M."/>
            <person name="Sperisen C."/>
            <person name="Kredics L."/>
            <person name="Vagvoelgyi C."/>
            <person name="Patrignani A."/>
            <person name="Fitzpatrick D."/>
            <person name="Nagy I."/>
            <person name="Doyle S."/>
            <person name="Anderson J.B."/>
            <person name="Grigoriev I.V."/>
            <person name="Gueldener U."/>
            <person name="Muensterkoetter M."/>
            <person name="Nagy L.G."/>
        </authorList>
    </citation>
    <scope>NUCLEOTIDE SEQUENCE [LARGE SCALE GENOMIC DNA]</scope>
    <source>
        <strain evidence="2">C18/9</strain>
    </source>
</reference>
<dbReference type="OrthoDB" id="2130629at2759"/>
<gene>
    <name evidence="1" type="ORF">ARMOST_16734</name>
</gene>
<dbReference type="AlphaFoldDB" id="A0A284RX08"/>
<name>A0A284RX08_ARMOS</name>
<protein>
    <recommendedName>
        <fullName evidence="3">Major facilitator superfamily (MFS) profile domain-containing protein</fullName>
    </recommendedName>
</protein>
<dbReference type="Proteomes" id="UP000219338">
    <property type="component" value="Unassembled WGS sequence"/>
</dbReference>
<dbReference type="EMBL" id="FUEG01000019">
    <property type="protein sequence ID" value="SJL13294.1"/>
    <property type="molecule type" value="Genomic_DNA"/>
</dbReference>
<evidence type="ECO:0008006" key="3">
    <source>
        <dbReference type="Google" id="ProtNLM"/>
    </source>
</evidence>
<dbReference type="STRING" id="47428.A0A284RX08"/>
<sequence length="48" mass="4941">MPAMVGILSDAFPSSQVLRKAFAAFTASQPLGYVLGTVVDGVLTQLTA</sequence>
<evidence type="ECO:0000313" key="1">
    <source>
        <dbReference type="EMBL" id="SJL13294.1"/>
    </source>
</evidence>
<organism evidence="1 2">
    <name type="scientific">Armillaria ostoyae</name>
    <name type="common">Armillaria root rot fungus</name>
    <dbReference type="NCBI Taxonomy" id="47428"/>
    <lineage>
        <taxon>Eukaryota</taxon>
        <taxon>Fungi</taxon>
        <taxon>Dikarya</taxon>
        <taxon>Basidiomycota</taxon>
        <taxon>Agaricomycotina</taxon>
        <taxon>Agaricomycetes</taxon>
        <taxon>Agaricomycetidae</taxon>
        <taxon>Agaricales</taxon>
        <taxon>Marasmiineae</taxon>
        <taxon>Physalacriaceae</taxon>
        <taxon>Armillaria</taxon>
    </lineage>
</organism>
<proteinExistence type="predicted"/>
<evidence type="ECO:0000313" key="2">
    <source>
        <dbReference type="Proteomes" id="UP000219338"/>
    </source>
</evidence>
<keyword evidence="2" id="KW-1185">Reference proteome</keyword>